<sequence length="250" mass="26501">MADTHFVLFVICIASFSLNPSWANTYDVTKYGAIGNGSADDSQAFLQAWKAACGDKSGGTPTFTVPNGKTFFLNSLAFQGPCQSQTIQVQILGSLVAPSQKSQWSNCQGNSWILFQGINSLNVNGNGLIDAKGESWWQGVTPTEEDDTNPPHGVCDRPTNNLPSKSMKFVNCNGLQLCGLNIQISPRNHISIHNCNGAQVSALTINSPANSPNTDGIDIMYVGDDCIAINTGCSDVNITGVSCGPGHGIR</sequence>
<evidence type="ECO:0000256" key="1">
    <source>
        <dbReference type="ARBA" id="ARBA00004191"/>
    </source>
</evidence>
<keyword evidence="4" id="KW-0964">Secreted</keyword>
<organism evidence="10 11">
    <name type="scientific">Thlaspi arvense</name>
    <name type="common">Field penny-cress</name>
    <dbReference type="NCBI Taxonomy" id="13288"/>
    <lineage>
        <taxon>Eukaryota</taxon>
        <taxon>Viridiplantae</taxon>
        <taxon>Streptophyta</taxon>
        <taxon>Embryophyta</taxon>
        <taxon>Tracheophyta</taxon>
        <taxon>Spermatophyta</taxon>
        <taxon>Magnoliopsida</taxon>
        <taxon>eudicotyledons</taxon>
        <taxon>Gunneridae</taxon>
        <taxon>Pentapetalae</taxon>
        <taxon>rosids</taxon>
        <taxon>malvids</taxon>
        <taxon>Brassicales</taxon>
        <taxon>Brassicaceae</taxon>
        <taxon>Thlaspideae</taxon>
        <taxon>Thlaspi</taxon>
    </lineage>
</organism>
<evidence type="ECO:0000256" key="2">
    <source>
        <dbReference type="ARBA" id="ARBA00008834"/>
    </source>
</evidence>
<evidence type="ECO:0000256" key="3">
    <source>
        <dbReference type="ARBA" id="ARBA00022512"/>
    </source>
</evidence>
<evidence type="ECO:0000256" key="8">
    <source>
        <dbReference type="RuleBase" id="RU361169"/>
    </source>
</evidence>
<evidence type="ECO:0000313" key="11">
    <source>
        <dbReference type="Proteomes" id="UP000836841"/>
    </source>
</evidence>
<protein>
    <recommendedName>
        <fullName evidence="12">Polygalacturonase</fullName>
    </recommendedName>
</protein>
<evidence type="ECO:0000256" key="9">
    <source>
        <dbReference type="SAM" id="SignalP"/>
    </source>
</evidence>
<comment type="caution">
    <text evidence="10">The sequence shown here is derived from an EMBL/GenBank/DDBJ whole genome shotgun (WGS) entry which is preliminary data.</text>
</comment>
<dbReference type="GO" id="GO:0004650">
    <property type="term" value="F:polygalacturonase activity"/>
    <property type="evidence" value="ECO:0007669"/>
    <property type="project" value="InterPro"/>
</dbReference>
<keyword evidence="9" id="KW-0732">Signal</keyword>
<feature type="chain" id="PRO_5043919690" description="Polygalacturonase" evidence="9">
    <location>
        <begin position="24"/>
        <end position="250"/>
    </location>
</feature>
<dbReference type="InterPro" id="IPR012334">
    <property type="entry name" value="Pectin_lyas_fold"/>
</dbReference>
<evidence type="ECO:0000256" key="7">
    <source>
        <dbReference type="ARBA" id="ARBA00023316"/>
    </source>
</evidence>
<name>A0AAU9SFQ0_THLAR</name>
<dbReference type="Gene3D" id="2.160.20.10">
    <property type="entry name" value="Single-stranded right-handed beta-helix, Pectin lyase-like"/>
    <property type="match status" value="1"/>
</dbReference>
<dbReference type="SUPFAM" id="SSF51126">
    <property type="entry name" value="Pectin lyase-like"/>
    <property type="match status" value="1"/>
</dbReference>
<evidence type="ECO:0000256" key="6">
    <source>
        <dbReference type="ARBA" id="ARBA00023295"/>
    </source>
</evidence>
<dbReference type="GO" id="GO:0005975">
    <property type="term" value="P:carbohydrate metabolic process"/>
    <property type="evidence" value="ECO:0007669"/>
    <property type="project" value="InterPro"/>
</dbReference>
<feature type="signal peptide" evidence="9">
    <location>
        <begin position="1"/>
        <end position="23"/>
    </location>
</feature>
<keyword evidence="5 8" id="KW-0378">Hydrolase</keyword>
<keyword evidence="6 8" id="KW-0326">Glycosidase</keyword>
<dbReference type="EMBL" id="CAJVSB020000820">
    <property type="protein sequence ID" value="CAH2062651.1"/>
    <property type="molecule type" value="Genomic_DNA"/>
</dbReference>
<dbReference type="PANTHER" id="PTHR31375">
    <property type="match status" value="1"/>
</dbReference>
<comment type="similarity">
    <text evidence="2 8">Belongs to the glycosyl hydrolase 28 family.</text>
</comment>
<dbReference type="InterPro" id="IPR011050">
    <property type="entry name" value="Pectin_lyase_fold/virulence"/>
</dbReference>
<keyword evidence="11" id="KW-1185">Reference proteome</keyword>
<keyword evidence="7" id="KW-0961">Cell wall biogenesis/degradation</keyword>
<gene>
    <name evidence="10" type="ORF">TAV2_LOCUS15113</name>
</gene>
<proteinExistence type="inferred from homology"/>
<accession>A0AAU9SFQ0</accession>
<evidence type="ECO:0000313" key="10">
    <source>
        <dbReference type="EMBL" id="CAH2062651.1"/>
    </source>
</evidence>
<reference evidence="10 11" key="1">
    <citation type="submission" date="2022-03" db="EMBL/GenBank/DDBJ databases">
        <authorList>
            <person name="Nunn A."/>
            <person name="Chopra R."/>
            <person name="Nunn A."/>
            <person name="Contreras Garrido A."/>
        </authorList>
    </citation>
    <scope>NUCLEOTIDE SEQUENCE [LARGE SCALE GENOMIC DNA]</scope>
</reference>
<dbReference type="AlphaFoldDB" id="A0AAU9SFQ0"/>
<dbReference type="GO" id="GO:0071555">
    <property type="term" value="P:cell wall organization"/>
    <property type="evidence" value="ECO:0007669"/>
    <property type="project" value="UniProtKB-KW"/>
</dbReference>
<evidence type="ECO:0000256" key="4">
    <source>
        <dbReference type="ARBA" id="ARBA00022525"/>
    </source>
</evidence>
<comment type="subcellular location">
    <subcellularLocation>
        <location evidence="1">Secreted</location>
        <location evidence="1">Cell wall</location>
    </subcellularLocation>
</comment>
<dbReference type="Pfam" id="PF00295">
    <property type="entry name" value="Glyco_hydro_28"/>
    <property type="match status" value="1"/>
</dbReference>
<evidence type="ECO:0000256" key="5">
    <source>
        <dbReference type="ARBA" id="ARBA00022801"/>
    </source>
</evidence>
<keyword evidence="3" id="KW-0134">Cell wall</keyword>
<evidence type="ECO:0008006" key="12">
    <source>
        <dbReference type="Google" id="ProtNLM"/>
    </source>
</evidence>
<dbReference type="Proteomes" id="UP000836841">
    <property type="component" value="Unassembled WGS sequence"/>
</dbReference>
<dbReference type="InterPro" id="IPR000743">
    <property type="entry name" value="Glyco_hydro_28"/>
</dbReference>